<dbReference type="Proteomes" id="UP001500928">
    <property type="component" value="Unassembled WGS sequence"/>
</dbReference>
<comment type="caution">
    <text evidence="1">The sequence shown here is derived from an EMBL/GenBank/DDBJ whole genome shotgun (WGS) entry which is preliminary data.</text>
</comment>
<reference evidence="2" key="1">
    <citation type="journal article" date="2019" name="Int. J. Syst. Evol. Microbiol.">
        <title>The Global Catalogue of Microorganisms (GCM) 10K type strain sequencing project: providing services to taxonomists for standard genome sequencing and annotation.</title>
        <authorList>
            <consortium name="The Broad Institute Genomics Platform"/>
            <consortium name="The Broad Institute Genome Sequencing Center for Infectious Disease"/>
            <person name="Wu L."/>
            <person name="Ma J."/>
        </authorList>
    </citation>
    <scope>NUCLEOTIDE SEQUENCE [LARGE SCALE GENOMIC DNA]</scope>
    <source>
        <strain evidence="2">JCM 17979</strain>
    </source>
</reference>
<gene>
    <name evidence="1" type="ORF">GCM10023200_23440</name>
</gene>
<evidence type="ECO:0000313" key="1">
    <source>
        <dbReference type="EMBL" id="GAA4788326.1"/>
    </source>
</evidence>
<protein>
    <submittedName>
        <fullName evidence="1">Uncharacterized protein</fullName>
    </submittedName>
</protein>
<organism evidence="1 2">
    <name type="scientific">Actinomycetospora chlora</name>
    <dbReference type="NCBI Taxonomy" id="663608"/>
    <lineage>
        <taxon>Bacteria</taxon>
        <taxon>Bacillati</taxon>
        <taxon>Actinomycetota</taxon>
        <taxon>Actinomycetes</taxon>
        <taxon>Pseudonocardiales</taxon>
        <taxon>Pseudonocardiaceae</taxon>
        <taxon>Actinomycetospora</taxon>
    </lineage>
</organism>
<dbReference type="EMBL" id="BAABHO010000016">
    <property type="protein sequence ID" value="GAA4788326.1"/>
    <property type="molecule type" value="Genomic_DNA"/>
</dbReference>
<keyword evidence="2" id="KW-1185">Reference proteome</keyword>
<sequence>MAGRFEIRVSGRLSDRARAAFPGLAVEEVPAETVLRGWSSDEDDVHGVLERIQSLGLELVSLRQVPEPDQD</sequence>
<evidence type="ECO:0000313" key="2">
    <source>
        <dbReference type="Proteomes" id="UP001500928"/>
    </source>
</evidence>
<proteinExistence type="predicted"/>
<name>A0ABP9B1I8_9PSEU</name>
<accession>A0ABP9B1I8</accession>
<dbReference type="RefSeq" id="WP_345414414.1">
    <property type="nucleotide sequence ID" value="NZ_BAABHO010000016.1"/>
</dbReference>